<dbReference type="InterPro" id="IPR002492">
    <property type="entry name" value="Transposase_Tc1-like"/>
</dbReference>
<evidence type="ECO:0000313" key="2">
    <source>
        <dbReference type="EMBL" id="GFY01625.1"/>
    </source>
</evidence>
<dbReference type="GO" id="GO:0006313">
    <property type="term" value="P:DNA transposition"/>
    <property type="evidence" value="ECO:0007669"/>
    <property type="project" value="InterPro"/>
</dbReference>
<proteinExistence type="predicted"/>
<feature type="domain" description="Transposase Tc1-like" evidence="1">
    <location>
        <begin position="3"/>
        <end position="62"/>
    </location>
</feature>
<dbReference type="EMBL" id="BMAU01021229">
    <property type="protein sequence ID" value="GFY01625.1"/>
    <property type="molecule type" value="Genomic_DNA"/>
</dbReference>
<gene>
    <name evidence="2" type="ORF">TNCV_2608081</name>
</gene>
<dbReference type="Proteomes" id="UP000887159">
    <property type="component" value="Unassembled WGS sequence"/>
</dbReference>
<organism evidence="2 3">
    <name type="scientific">Trichonephila clavipes</name>
    <name type="common">Golden silk orbweaver</name>
    <name type="synonym">Nephila clavipes</name>
    <dbReference type="NCBI Taxonomy" id="2585209"/>
    <lineage>
        <taxon>Eukaryota</taxon>
        <taxon>Metazoa</taxon>
        <taxon>Ecdysozoa</taxon>
        <taxon>Arthropoda</taxon>
        <taxon>Chelicerata</taxon>
        <taxon>Arachnida</taxon>
        <taxon>Araneae</taxon>
        <taxon>Araneomorphae</taxon>
        <taxon>Entelegynae</taxon>
        <taxon>Araneoidea</taxon>
        <taxon>Nephilidae</taxon>
        <taxon>Trichonephila</taxon>
    </lineage>
</organism>
<dbReference type="GO" id="GO:0003677">
    <property type="term" value="F:DNA binding"/>
    <property type="evidence" value="ECO:0007669"/>
    <property type="project" value="InterPro"/>
</dbReference>
<reference evidence="2" key="1">
    <citation type="submission" date="2020-08" db="EMBL/GenBank/DDBJ databases">
        <title>Multicomponent nature underlies the extraordinary mechanical properties of spider dragline silk.</title>
        <authorList>
            <person name="Kono N."/>
            <person name="Nakamura H."/>
            <person name="Mori M."/>
            <person name="Yoshida Y."/>
            <person name="Ohtoshi R."/>
            <person name="Malay A.D."/>
            <person name="Moran D.A.P."/>
            <person name="Tomita M."/>
            <person name="Numata K."/>
            <person name="Arakawa K."/>
        </authorList>
    </citation>
    <scope>NUCLEOTIDE SEQUENCE</scope>
</reference>
<dbReference type="GO" id="GO:0015074">
    <property type="term" value="P:DNA integration"/>
    <property type="evidence" value="ECO:0007669"/>
    <property type="project" value="InterPro"/>
</dbReference>
<sequence length="126" mass="14963">MHPYKTRRYLQRELLATSGNVDSSTVRRRLIEAGRLTRKPIKKQLLTPAMKKKRLHWTRKYLSGTAQDWKKVLFSDETHFYAQGFRPRCVRRNGGEPIRKQHLIQTVKHHQKQMFWVILLLGDLAA</sequence>
<comment type="caution">
    <text evidence="2">The sequence shown here is derived from an EMBL/GenBank/DDBJ whole genome shotgun (WGS) entry which is preliminary data.</text>
</comment>
<keyword evidence="3" id="KW-1185">Reference proteome</keyword>
<name>A0A8X6VD10_TRICX</name>
<dbReference type="Pfam" id="PF01498">
    <property type="entry name" value="HTH_Tnp_Tc3_2"/>
    <property type="match status" value="1"/>
</dbReference>
<accession>A0A8X6VD10</accession>
<dbReference type="Gene3D" id="3.30.420.10">
    <property type="entry name" value="Ribonuclease H-like superfamily/Ribonuclease H"/>
    <property type="match status" value="1"/>
</dbReference>
<dbReference type="InterPro" id="IPR036397">
    <property type="entry name" value="RNaseH_sf"/>
</dbReference>
<evidence type="ECO:0000259" key="1">
    <source>
        <dbReference type="Pfam" id="PF01498"/>
    </source>
</evidence>
<evidence type="ECO:0000313" key="3">
    <source>
        <dbReference type="Proteomes" id="UP000887159"/>
    </source>
</evidence>
<protein>
    <submittedName>
        <fullName evidence="2">HTH_Tnp_Tc3_2 domain-containing protein</fullName>
    </submittedName>
</protein>
<dbReference type="AlphaFoldDB" id="A0A8X6VD10"/>